<sequence>MPLDSIYNQFNKRFQEISHYVTEQLRQIRTGKASPSLVENIEVAAYGGQSILKLRELASIATEGPTLIIIDPFDPAVTQEIEKAIRNAPLGLSPSVDGKIIRIVTPPLTEEQRNKYVKLANEKVEEGKIQVRGARDEARKKIKALFDEKSLSEDDKFRGEKELDKISKESVDKLDELKKRKHDEIMTI</sequence>
<dbReference type="Gene3D" id="1.10.132.20">
    <property type="entry name" value="Ribosome-recycling factor"/>
    <property type="match status" value="1"/>
</dbReference>
<dbReference type="InterPro" id="IPR036191">
    <property type="entry name" value="RRF_sf"/>
</dbReference>
<dbReference type="PANTHER" id="PTHR20982:SF3">
    <property type="entry name" value="MITOCHONDRIAL RIBOSOME RECYCLING FACTOR PSEUDO 1"/>
    <property type="match status" value="1"/>
</dbReference>
<dbReference type="Gene3D" id="3.30.1360.40">
    <property type="match status" value="1"/>
</dbReference>
<evidence type="ECO:0000313" key="5">
    <source>
        <dbReference type="Proteomes" id="UP000179024"/>
    </source>
</evidence>
<dbReference type="GO" id="GO:0006412">
    <property type="term" value="P:translation"/>
    <property type="evidence" value="ECO:0007669"/>
    <property type="project" value="UniProtKB-KW"/>
</dbReference>
<feature type="domain" description="Ribosome recycling factor" evidence="3">
    <location>
        <begin position="22"/>
        <end position="186"/>
    </location>
</feature>
<reference evidence="4 5" key="1">
    <citation type="journal article" date="2016" name="Nat. Commun.">
        <title>Thousands of microbial genomes shed light on interconnected biogeochemical processes in an aquifer system.</title>
        <authorList>
            <person name="Anantharaman K."/>
            <person name="Brown C.T."/>
            <person name="Hug L.A."/>
            <person name="Sharon I."/>
            <person name="Castelle C.J."/>
            <person name="Probst A.J."/>
            <person name="Thomas B.C."/>
            <person name="Singh A."/>
            <person name="Wilkins M.J."/>
            <person name="Karaoz U."/>
            <person name="Brodie E.L."/>
            <person name="Williams K.H."/>
            <person name="Hubbard S.S."/>
            <person name="Banfield J.F."/>
        </authorList>
    </citation>
    <scope>NUCLEOTIDE SEQUENCE [LARGE SCALE GENOMIC DNA]</scope>
</reference>
<evidence type="ECO:0000256" key="1">
    <source>
        <dbReference type="ARBA" id="ARBA00005912"/>
    </source>
</evidence>
<accession>A0A1F7I7T6</accession>
<evidence type="ECO:0000256" key="2">
    <source>
        <dbReference type="ARBA" id="ARBA00022917"/>
    </source>
</evidence>
<comment type="caution">
    <text evidence="4">The sequence shown here is derived from an EMBL/GenBank/DDBJ whole genome shotgun (WGS) entry which is preliminary data.</text>
</comment>
<dbReference type="AlphaFoldDB" id="A0A1F7I7T6"/>
<dbReference type="InterPro" id="IPR002661">
    <property type="entry name" value="Ribosome_recyc_fac"/>
</dbReference>
<gene>
    <name evidence="4" type="ORF">A3F34_00645</name>
</gene>
<dbReference type="EMBL" id="MGAE01000018">
    <property type="protein sequence ID" value="OGK39437.1"/>
    <property type="molecule type" value="Genomic_DNA"/>
</dbReference>
<organism evidence="4 5">
    <name type="scientific">Candidatus Roizmanbacteria bacterium RIFCSPHIGHO2_12_FULL_44_10</name>
    <dbReference type="NCBI Taxonomy" id="1802054"/>
    <lineage>
        <taxon>Bacteria</taxon>
        <taxon>Candidatus Roizmaniibacteriota</taxon>
    </lineage>
</organism>
<proteinExistence type="inferred from homology"/>
<dbReference type="Pfam" id="PF01765">
    <property type="entry name" value="RRF"/>
    <property type="match status" value="1"/>
</dbReference>
<dbReference type="PANTHER" id="PTHR20982">
    <property type="entry name" value="RIBOSOME RECYCLING FACTOR"/>
    <property type="match status" value="1"/>
</dbReference>
<dbReference type="SUPFAM" id="SSF55194">
    <property type="entry name" value="Ribosome recycling factor, RRF"/>
    <property type="match status" value="1"/>
</dbReference>
<name>A0A1F7I7T6_9BACT</name>
<protein>
    <submittedName>
        <fullName evidence="4">Ribosome recycling factor</fullName>
    </submittedName>
</protein>
<dbReference type="Proteomes" id="UP000179024">
    <property type="component" value="Unassembled WGS sequence"/>
</dbReference>
<evidence type="ECO:0000259" key="3">
    <source>
        <dbReference type="Pfam" id="PF01765"/>
    </source>
</evidence>
<dbReference type="GO" id="GO:0043023">
    <property type="term" value="F:ribosomal large subunit binding"/>
    <property type="evidence" value="ECO:0007669"/>
    <property type="project" value="TreeGrafter"/>
</dbReference>
<keyword evidence="2" id="KW-0648">Protein biosynthesis</keyword>
<dbReference type="InterPro" id="IPR023584">
    <property type="entry name" value="Ribosome_recyc_fac_dom"/>
</dbReference>
<evidence type="ECO:0000313" key="4">
    <source>
        <dbReference type="EMBL" id="OGK39437.1"/>
    </source>
</evidence>
<dbReference type="FunFam" id="3.30.1360.40:FF:000001">
    <property type="entry name" value="Ribosome-recycling factor"/>
    <property type="match status" value="1"/>
</dbReference>
<comment type="similarity">
    <text evidence="1">Belongs to the RRF family.</text>
</comment>
<dbReference type="NCBIfam" id="TIGR00496">
    <property type="entry name" value="frr"/>
    <property type="match status" value="1"/>
</dbReference>